<evidence type="ECO:0000313" key="2">
    <source>
        <dbReference type="Proteomes" id="UP001468798"/>
    </source>
</evidence>
<dbReference type="RefSeq" id="WP_342693465.1">
    <property type="nucleotide sequence ID" value="NZ_JBCGDP010000033.1"/>
</dbReference>
<organism evidence="1 2">
    <name type="scientific">Flavobacterium polysaccharolyticum</name>
    <dbReference type="NCBI Taxonomy" id="3133148"/>
    <lineage>
        <taxon>Bacteria</taxon>
        <taxon>Pseudomonadati</taxon>
        <taxon>Bacteroidota</taxon>
        <taxon>Flavobacteriia</taxon>
        <taxon>Flavobacteriales</taxon>
        <taxon>Flavobacteriaceae</taxon>
        <taxon>Flavobacterium</taxon>
    </lineage>
</organism>
<evidence type="ECO:0000313" key="1">
    <source>
        <dbReference type="EMBL" id="MEM0578660.1"/>
    </source>
</evidence>
<gene>
    <name evidence="1" type="ORF">WFZ86_19315</name>
</gene>
<keyword evidence="2" id="KW-1185">Reference proteome</keyword>
<reference evidence="1 2" key="1">
    <citation type="submission" date="2024-03" db="EMBL/GenBank/DDBJ databases">
        <title>Two novel species of the genus Flavobacterium exhibiting potentially degradation of complex polysaccharides.</title>
        <authorList>
            <person name="Lian X."/>
        </authorList>
    </citation>
    <scope>NUCLEOTIDE SEQUENCE [LARGE SCALE GENOMIC DNA]</scope>
    <source>
        <strain evidence="1 2">N6</strain>
    </source>
</reference>
<accession>A0ABU9NTM7</accession>
<proteinExistence type="predicted"/>
<sequence length="108" mass="12623">MEAYDRTMPIINELMSYAKENKVSLVGIINYQVAKVQGKKEFFVYNTDSNLPTNYNEAIDNTRNYLNSQGIKFKEEKKYEVGTYYCADCKKDVQYNSKELGTEFKIQD</sequence>
<comment type="caution">
    <text evidence="1">The sequence shown here is derived from an EMBL/GenBank/DDBJ whole genome shotgun (WGS) entry which is preliminary data.</text>
</comment>
<dbReference type="Proteomes" id="UP001468798">
    <property type="component" value="Unassembled WGS sequence"/>
</dbReference>
<dbReference type="EMBL" id="JBCGDP010000033">
    <property type="protein sequence ID" value="MEM0578660.1"/>
    <property type="molecule type" value="Genomic_DNA"/>
</dbReference>
<protein>
    <submittedName>
        <fullName evidence="1">Uncharacterized protein</fullName>
    </submittedName>
</protein>
<name>A0ABU9NTM7_9FLAO</name>